<keyword evidence="2 7" id="KW-0436">Ligase</keyword>
<evidence type="ECO:0000259" key="8">
    <source>
        <dbReference type="Pfam" id="PF01171"/>
    </source>
</evidence>
<keyword evidence="1 7" id="KW-0963">Cytoplasm</keyword>
<keyword evidence="3 7" id="KW-0819">tRNA processing</keyword>
<dbReference type="Pfam" id="PF01171">
    <property type="entry name" value="ATP_bind_3"/>
    <property type="match status" value="1"/>
</dbReference>
<keyword evidence="4 7" id="KW-0547">Nucleotide-binding</keyword>
<comment type="caution">
    <text evidence="10">The sequence shown here is derived from an EMBL/GenBank/DDBJ whole genome shotgun (WGS) entry which is preliminary data.</text>
</comment>
<dbReference type="GO" id="GO:0032267">
    <property type="term" value="F:tRNA(Ile)-lysidine synthase activity"/>
    <property type="evidence" value="ECO:0007669"/>
    <property type="project" value="UniProtKB-EC"/>
</dbReference>
<comment type="domain">
    <text evidence="7">The N-terminal region contains the highly conserved SGGXDS motif, predicted to be a P-loop motif involved in ATP binding.</text>
</comment>
<keyword evidence="11" id="KW-1185">Reference proteome</keyword>
<dbReference type="GO" id="GO:0005524">
    <property type="term" value="F:ATP binding"/>
    <property type="evidence" value="ECO:0007669"/>
    <property type="project" value="UniProtKB-UniRule"/>
</dbReference>
<dbReference type="Gene3D" id="3.40.50.620">
    <property type="entry name" value="HUPs"/>
    <property type="match status" value="1"/>
</dbReference>
<dbReference type="HAMAP" id="MF_01161">
    <property type="entry name" value="tRNA_Ile_lys_synt"/>
    <property type="match status" value="1"/>
</dbReference>
<dbReference type="EMBL" id="JABENB010000001">
    <property type="protein sequence ID" value="NNG37990.1"/>
    <property type="molecule type" value="Genomic_DNA"/>
</dbReference>
<comment type="catalytic activity">
    <reaction evidence="6 7">
        <text>cytidine(34) in tRNA(Ile2) + L-lysine + ATP = lysidine(34) in tRNA(Ile2) + AMP + diphosphate + H(+)</text>
        <dbReference type="Rhea" id="RHEA:43744"/>
        <dbReference type="Rhea" id="RHEA-COMP:10625"/>
        <dbReference type="Rhea" id="RHEA-COMP:10670"/>
        <dbReference type="ChEBI" id="CHEBI:15378"/>
        <dbReference type="ChEBI" id="CHEBI:30616"/>
        <dbReference type="ChEBI" id="CHEBI:32551"/>
        <dbReference type="ChEBI" id="CHEBI:33019"/>
        <dbReference type="ChEBI" id="CHEBI:82748"/>
        <dbReference type="ChEBI" id="CHEBI:83665"/>
        <dbReference type="ChEBI" id="CHEBI:456215"/>
        <dbReference type="EC" id="6.3.4.19"/>
    </reaction>
</comment>
<organism evidence="10 11">
    <name type="scientific">Flexivirga aerilata</name>
    <dbReference type="NCBI Taxonomy" id="1656889"/>
    <lineage>
        <taxon>Bacteria</taxon>
        <taxon>Bacillati</taxon>
        <taxon>Actinomycetota</taxon>
        <taxon>Actinomycetes</taxon>
        <taxon>Micrococcales</taxon>
        <taxon>Dermacoccaceae</taxon>
        <taxon>Flexivirga</taxon>
    </lineage>
</organism>
<name>A0A849AHT4_9MICO</name>
<feature type="binding site" evidence="7">
    <location>
        <begin position="34"/>
        <end position="39"/>
    </location>
    <ligand>
        <name>ATP</name>
        <dbReference type="ChEBI" id="CHEBI:30616"/>
    </ligand>
</feature>
<dbReference type="InterPro" id="IPR014729">
    <property type="entry name" value="Rossmann-like_a/b/a_fold"/>
</dbReference>
<dbReference type="InterPro" id="IPR015262">
    <property type="entry name" value="tRNA_Ile_lys_synt_subst-bd"/>
</dbReference>
<evidence type="ECO:0000256" key="5">
    <source>
        <dbReference type="ARBA" id="ARBA00022840"/>
    </source>
</evidence>
<gene>
    <name evidence="7 10" type="primary">tilS</name>
    <name evidence="10" type="ORF">HJ588_01695</name>
</gene>
<comment type="function">
    <text evidence="7">Ligates lysine onto the cytidine present at position 34 of the AUA codon-specific tRNA(Ile) that contains the anticodon CAU, in an ATP-dependent manner. Cytidine is converted to lysidine, thus changing the amino acid specificity of the tRNA from methionine to isoleucine.</text>
</comment>
<evidence type="ECO:0000256" key="6">
    <source>
        <dbReference type="ARBA" id="ARBA00048539"/>
    </source>
</evidence>
<dbReference type="EC" id="6.3.4.19" evidence="7"/>
<evidence type="ECO:0000256" key="3">
    <source>
        <dbReference type="ARBA" id="ARBA00022694"/>
    </source>
</evidence>
<evidence type="ECO:0000313" key="10">
    <source>
        <dbReference type="EMBL" id="NNG37990.1"/>
    </source>
</evidence>
<feature type="domain" description="tRNA(Ile)-lysidine synthase substrate-binding" evidence="9">
    <location>
        <begin position="256"/>
        <end position="319"/>
    </location>
</feature>
<dbReference type="InterPro" id="IPR012094">
    <property type="entry name" value="tRNA_Ile_lys_synt"/>
</dbReference>
<dbReference type="InterPro" id="IPR012795">
    <property type="entry name" value="tRNA_Ile_lys_synt_N"/>
</dbReference>
<feature type="domain" description="tRNA(Ile)-lysidine/2-thiocytidine synthase N-terminal" evidence="8">
    <location>
        <begin position="29"/>
        <end position="207"/>
    </location>
</feature>
<evidence type="ECO:0000256" key="4">
    <source>
        <dbReference type="ARBA" id="ARBA00022741"/>
    </source>
</evidence>
<proteinExistence type="inferred from homology"/>
<accession>A0A849AHT4</accession>
<reference evidence="10 11" key="1">
    <citation type="submission" date="2020-05" db="EMBL/GenBank/DDBJ databases">
        <title>Flexivirga sp. ID2601S isolated from air conditioner.</title>
        <authorList>
            <person name="Kim D.H."/>
        </authorList>
    </citation>
    <scope>NUCLEOTIDE SEQUENCE [LARGE SCALE GENOMIC DNA]</scope>
    <source>
        <strain evidence="10 11">ID2601S</strain>
    </source>
</reference>
<dbReference type="NCBIfam" id="TIGR02432">
    <property type="entry name" value="lysidine_TilS_N"/>
    <property type="match status" value="1"/>
</dbReference>
<evidence type="ECO:0000256" key="1">
    <source>
        <dbReference type="ARBA" id="ARBA00022490"/>
    </source>
</evidence>
<dbReference type="GO" id="GO:0006400">
    <property type="term" value="P:tRNA modification"/>
    <property type="evidence" value="ECO:0007669"/>
    <property type="project" value="UniProtKB-UniRule"/>
</dbReference>
<dbReference type="SUPFAM" id="SSF82829">
    <property type="entry name" value="MesJ substrate recognition domain-like"/>
    <property type="match status" value="1"/>
</dbReference>
<evidence type="ECO:0000259" key="9">
    <source>
        <dbReference type="Pfam" id="PF09179"/>
    </source>
</evidence>
<dbReference type="PANTHER" id="PTHR43033:SF1">
    <property type="entry name" value="TRNA(ILE)-LYSIDINE SYNTHASE-RELATED"/>
    <property type="match status" value="1"/>
</dbReference>
<sequence length="328" mass="33843">MAGPHPAVAATRLAVRRALRAPIGPGDTVLVACSGGADSLALAAALAFEAPKLGLTAEAVVVDHGLQDGSDAVAARAAEQCHALGLAARVIPVHVPAGADGPEAAAREVRYTALADAAGEAAAAGVLLGHTRDDQAETVLLGLARGSGPRAISGMPQVAHSRGVRWMRPLLDVARAETAAACAALGIEPWQDPHNSDPRYLRVRTRQALVDLERQIGPGVVAGLARSAALVRRDLDTLDEQADAIAARLGETPWPVDELSTLSPALRTRVWRSLLTTGGCPSAALGKVHLDGVDALVGQWRGQGPIHVPGALQVRRADGLIHLEPRAC</sequence>
<evidence type="ECO:0000256" key="2">
    <source>
        <dbReference type="ARBA" id="ARBA00022598"/>
    </source>
</evidence>
<dbReference type="AlphaFoldDB" id="A0A849AHT4"/>
<evidence type="ECO:0000256" key="7">
    <source>
        <dbReference type="HAMAP-Rule" id="MF_01161"/>
    </source>
</evidence>
<dbReference type="RefSeq" id="WP_171151354.1">
    <property type="nucleotide sequence ID" value="NZ_JABENB010000001.1"/>
</dbReference>
<keyword evidence="5 7" id="KW-0067">ATP-binding</keyword>
<comment type="similarity">
    <text evidence="7">Belongs to the tRNA(Ile)-lysidine synthase family.</text>
</comment>
<dbReference type="InterPro" id="IPR011063">
    <property type="entry name" value="TilS/TtcA_N"/>
</dbReference>
<comment type="subcellular location">
    <subcellularLocation>
        <location evidence="7">Cytoplasm</location>
    </subcellularLocation>
</comment>
<dbReference type="Proteomes" id="UP000557772">
    <property type="component" value="Unassembled WGS sequence"/>
</dbReference>
<evidence type="ECO:0000313" key="11">
    <source>
        <dbReference type="Proteomes" id="UP000557772"/>
    </source>
</evidence>
<dbReference type="CDD" id="cd01992">
    <property type="entry name" value="TilS_N"/>
    <property type="match status" value="1"/>
</dbReference>
<dbReference type="SUPFAM" id="SSF52402">
    <property type="entry name" value="Adenine nucleotide alpha hydrolases-like"/>
    <property type="match status" value="1"/>
</dbReference>
<dbReference type="PANTHER" id="PTHR43033">
    <property type="entry name" value="TRNA(ILE)-LYSIDINE SYNTHASE-RELATED"/>
    <property type="match status" value="1"/>
</dbReference>
<protein>
    <recommendedName>
        <fullName evidence="7">tRNA(Ile)-lysidine synthase</fullName>
        <ecNumber evidence="7">6.3.4.19</ecNumber>
    </recommendedName>
    <alternativeName>
        <fullName evidence="7">tRNA(Ile)-2-lysyl-cytidine synthase</fullName>
    </alternativeName>
    <alternativeName>
        <fullName evidence="7">tRNA(Ile)-lysidine synthetase</fullName>
    </alternativeName>
</protein>
<dbReference type="Pfam" id="PF09179">
    <property type="entry name" value="TilS"/>
    <property type="match status" value="1"/>
</dbReference>
<dbReference type="GO" id="GO:0005737">
    <property type="term" value="C:cytoplasm"/>
    <property type="evidence" value="ECO:0007669"/>
    <property type="project" value="UniProtKB-SubCell"/>
</dbReference>